<comment type="caution">
    <text evidence="1">The sequence shown here is derived from an EMBL/GenBank/DDBJ whole genome shotgun (WGS) entry which is preliminary data.</text>
</comment>
<dbReference type="RefSeq" id="WP_378279744.1">
    <property type="nucleotide sequence ID" value="NZ_JBHSON010000003.1"/>
</dbReference>
<dbReference type="InterPro" id="IPR046198">
    <property type="entry name" value="DUF6230"/>
</dbReference>
<reference evidence="2" key="1">
    <citation type="journal article" date="2019" name="Int. J. Syst. Evol. Microbiol.">
        <title>The Global Catalogue of Microorganisms (GCM) 10K type strain sequencing project: providing services to taxonomists for standard genome sequencing and annotation.</title>
        <authorList>
            <consortium name="The Broad Institute Genomics Platform"/>
            <consortium name="The Broad Institute Genome Sequencing Center for Infectious Disease"/>
            <person name="Wu L."/>
            <person name="Ma J."/>
        </authorList>
    </citation>
    <scope>NUCLEOTIDE SEQUENCE [LARGE SCALE GENOMIC DNA]</scope>
    <source>
        <strain evidence="2">KCTC 42087</strain>
    </source>
</reference>
<accession>A0ABW0ZP30</accession>
<organism evidence="1 2">
    <name type="scientific">Actinomadura rugatobispora</name>
    <dbReference type="NCBI Taxonomy" id="1994"/>
    <lineage>
        <taxon>Bacteria</taxon>
        <taxon>Bacillati</taxon>
        <taxon>Actinomycetota</taxon>
        <taxon>Actinomycetes</taxon>
        <taxon>Streptosporangiales</taxon>
        <taxon>Thermomonosporaceae</taxon>
        <taxon>Actinomadura</taxon>
    </lineage>
</organism>
<proteinExistence type="predicted"/>
<sequence>MAGRWREALCGRIRWRRFALLFVPSLGALTVLAVGMAQGALPASFAVSGRQAKVAADEISGNGFALYPAVVTSVDGRRHPVMVLAMRTARVEGLCHSTVVRTPLGRYVLRLHARPGEPASQVDRLVISATTIDADVDFGSLQLNRDAGSLDAVPGHAGAPGAYGLQSLGFTVRDVKAGTWMTTGGSFQVSGLRAALGRDVDECF</sequence>
<gene>
    <name evidence="1" type="ORF">ACFPZN_02670</name>
</gene>
<dbReference type="Proteomes" id="UP001596074">
    <property type="component" value="Unassembled WGS sequence"/>
</dbReference>
<evidence type="ECO:0000313" key="1">
    <source>
        <dbReference type="EMBL" id="MFC5744512.1"/>
    </source>
</evidence>
<evidence type="ECO:0000313" key="2">
    <source>
        <dbReference type="Proteomes" id="UP001596074"/>
    </source>
</evidence>
<name>A0ABW0ZP30_9ACTN</name>
<keyword evidence="2" id="KW-1185">Reference proteome</keyword>
<protein>
    <submittedName>
        <fullName evidence="1">DUF6230 family protein</fullName>
    </submittedName>
</protein>
<dbReference type="Pfam" id="PF19741">
    <property type="entry name" value="DUF6230"/>
    <property type="match status" value="1"/>
</dbReference>
<dbReference type="EMBL" id="JBHSON010000003">
    <property type="protein sequence ID" value="MFC5744512.1"/>
    <property type="molecule type" value="Genomic_DNA"/>
</dbReference>